<dbReference type="GO" id="GO:0003677">
    <property type="term" value="F:DNA binding"/>
    <property type="evidence" value="ECO:0007669"/>
    <property type="project" value="UniProtKB-KW"/>
</dbReference>
<dbReference type="PRINTS" id="PR00598">
    <property type="entry name" value="HTHMARR"/>
</dbReference>
<keyword evidence="2" id="KW-0238">DNA-binding</keyword>
<dbReference type="AlphaFoldDB" id="A0A2T0BSN9"/>
<dbReference type="CDD" id="cd00090">
    <property type="entry name" value="HTH_ARSR"/>
    <property type="match status" value="1"/>
</dbReference>
<dbReference type="PROSITE" id="PS50995">
    <property type="entry name" value="HTH_MARR_2"/>
    <property type="match status" value="1"/>
</dbReference>
<dbReference type="SMART" id="SM00347">
    <property type="entry name" value="HTH_MARR"/>
    <property type="match status" value="1"/>
</dbReference>
<evidence type="ECO:0000259" key="4">
    <source>
        <dbReference type="PROSITE" id="PS50995"/>
    </source>
</evidence>
<dbReference type="Gene3D" id="1.10.10.10">
    <property type="entry name" value="Winged helix-like DNA-binding domain superfamily/Winged helix DNA-binding domain"/>
    <property type="match status" value="1"/>
</dbReference>
<comment type="caution">
    <text evidence="5">The sequence shown here is derived from an EMBL/GenBank/DDBJ whole genome shotgun (WGS) entry which is preliminary data.</text>
</comment>
<keyword evidence="1" id="KW-0805">Transcription regulation</keyword>
<feature type="domain" description="HTH marR-type" evidence="4">
    <location>
        <begin position="26"/>
        <end position="158"/>
    </location>
</feature>
<evidence type="ECO:0000313" key="6">
    <source>
        <dbReference type="Proteomes" id="UP000237798"/>
    </source>
</evidence>
<keyword evidence="6" id="KW-1185">Reference proteome</keyword>
<dbReference type="GO" id="GO:0003700">
    <property type="term" value="F:DNA-binding transcription factor activity"/>
    <property type="evidence" value="ECO:0007669"/>
    <property type="project" value="InterPro"/>
</dbReference>
<evidence type="ECO:0000313" key="5">
    <source>
        <dbReference type="EMBL" id="PRR86879.1"/>
    </source>
</evidence>
<dbReference type="InterPro" id="IPR000835">
    <property type="entry name" value="HTH_MarR-typ"/>
</dbReference>
<organism evidence="5 6">
    <name type="scientific">Clostridium luticellarii</name>
    <dbReference type="NCBI Taxonomy" id="1691940"/>
    <lineage>
        <taxon>Bacteria</taxon>
        <taxon>Bacillati</taxon>
        <taxon>Bacillota</taxon>
        <taxon>Clostridia</taxon>
        <taxon>Eubacteriales</taxon>
        <taxon>Clostridiaceae</taxon>
        <taxon>Clostridium</taxon>
    </lineage>
</organism>
<dbReference type="EMBL" id="PVXP01000001">
    <property type="protein sequence ID" value="PRR86879.1"/>
    <property type="molecule type" value="Genomic_DNA"/>
</dbReference>
<sequence length="164" mass="19376">MYTKYFYTKYENILKGREDMSDVEDGIRLLRTIKRVMKNAHKIMAQHFKELNLTGPQLFVVMNLIRHGKMKISDLSEKMSLSNSTVSGIIDRLEKQNIVKRARSREDRRIVYVEVTPEFKKIADTKHEEVDKIFQSMMNMATPEEIDIISRGLYTLEKVMDRQK</sequence>
<dbReference type="PANTHER" id="PTHR42756">
    <property type="entry name" value="TRANSCRIPTIONAL REGULATOR, MARR"/>
    <property type="match status" value="1"/>
</dbReference>
<keyword evidence="3" id="KW-0804">Transcription</keyword>
<gene>
    <name evidence="5" type="primary">yusO_1</name>
    <name evidence="5" type="ORF">CLLU_00450</name>
</gene>
<dbReference type="Pfam" id="PF01047">
    <property type="entry name" value="MarR"/>
    <property type="match status" value="1"/>
</dbReference>
<evidence type="ECO:0000256" key="3">
    <source>
        <dbReference type="ARBA" id="ARBA00023163"/>
    </source>
</evidence>
<accession>A0A2T0BSN9</accession>
<protein>
    <submittedName>
        <fullName evidence="5">Putative HTH-type transcriptional regulator YusO</fullName>
    </submittedName>
</protein>
<name>A0A2T0BSN9_9CLOT</name>
<dbReference type="InterPro" id="IPR036390">
    <property type="entry name" value="WH_DNA-bd_sf"/>
</dbReference>
<dbReference type="InterPro" id="IPR011991">
    <property type="entry name" value="ArsR-like_HTH"/>
</dbReference>
<proteinExistence type="predicted"/>
<dbReference type="Proteomes" id="UP000237798">
    <property type="component" value="Unassembled WGS sequence"/>
</dbReference>
<dbReference type="InterPro" id="IPR036388">
    <property type="entry name" value="WH-like_DNA-bd_sf"/>
</dbReference>
<reference evidence="5 6" key="1">
    <citation type="submission" date="2018-03" db="EMBL/GenBank/DDBJ databases">
        <title>Genome sequence of Clostridium luticellarii DSM 29923.</title>
        <authorList>
            <person name="Poehlein A."/>
            <person name="Daniel R."/>
        </authorList>
    </citation>
    <scope>NUCLEOTIDE SEQUENCE [LARGE SCALE GENOMIC DNA]</scope>
    <source>
        <strain evidence="5 6">DSM 29923</strain>
    </source>
</reference>
<evidence type="ECO:0000256" key="2">
    <source>
        <dbReference type="ARBA" id="ARBA00023125"/>
    </source>
</evidence>
<dbReference type="PANTHER" id="PTHR42756:SF1">
    <property type="entry name" value="TRANSCRIPTIONAL REPRESSOR OF EMRAB OPERON"/>
    <property type="match status" value="1"/>
</dbReference>
<evidence type="ECO:0000256" key="1">
    <source>
        <dbReference type="ARBA" id="ARBA00023015"/>
    </source>
</evidence>
<dbReference type="SUPFAM" id="SSF46785">
    <property type="entry name" value="Winged helix' DNA-binding domain"/>
    <property type="match status" value="1"/>
</dbReference>